<gene>
    <name evidence="3" type="ORF">DCC39_15460</name>
</gene>
<dbReference type="Gene3D" id="3.90.226.10">
    <property type="entry name" value="2-enoyl-CoA Hydratase, Chain A, domain 1"/>
    <property type="match status" value="1"/>
</dbReference>
<dbReference type="PROSITE" id="PS00166">
    <property type="entry name" value="ENOYL_COA_HYDRATASE"/>
    <property type="match status" value="1"/>
</dbReference>
<dbReference type="Proteomes" id="UP000245998">
    <property type="component" value="Unassembled WGS sequence"/>
</dbReference>
<comment type="caution">
    <text evidence="3">The sequence shown here is derived from an EMBL/GenBank/DDBJ whole genome shotgun (WGS) entry which is preliminary data.</text>
</comment>
<dbReference type="SUPFAM" id="SSF52096">
    <property type="entry name" value="ClpP/crotonase"/>
    <property type="match status" value="1"/>
</dbReference>
<dbReference type="GO" id="GO:0003824">
    <property type="term" value="F:catalytic activity"/>
    <property type="evidence" value="ECO:0007669"/>
    <property type="project" value="InterPro"/>
</dbReference>
<evidence type="ECO:0000313" key="3">
    <source>
        <dbReference type="EMBL" id="PWA08122.1"/>
    </source>
</evidence>
<comment type="similarity">
    <text evidence="1 2">Belongs to the enoyl-CoA hydratase/isomerase family.</text>
</comment>
<dbReference type="Pfam" id="PF00378">
    <property type="entry name" value="ECH_1"/>
    <property type="match status" value="1"/>
</dbReference>
<reference evidence="3 4" key="1">
    <citation type="submission" date="2018-04" db="EMBL/GenBank/DDBJ databases">
        <title>Camelliibacillus theae gen. nov., sp. nov., isolated from Pu'er tea.</title>
        <authorList>
            <person name="Niu L."/>
        </authorList>
    </citation>
    <scope>NUCLEOTIDE SEQUENCE [LARGE SCALE GENOMIC DNA]</scope>
    <source>
        <strain evidence="3 4">T8</strain>
    </source>
</reference>
<dbReference type="GO" id="GO:0006635">
    <property type="term" value="P:fatty acid beta-oxidation"/>
    <property type="evidence" value="ECO:0007669"/>
    <property type="project" value="TreeGrafter"/>
</dbReference>
<dbReference type="InterPro" id="IPR029045">
    <property type="entry name" value="ClpP/crotonase-like_dom_sf"/>
</dbReference>
<keyword evidence="4" id="KW-1185">Reference proteome</keyword>
<organism evidence="3 4">
    <name type="scientific">Pueribacillus theae</name>
    <dbReference type="NCBI Taxonomy" id="2171751"/>
    <lineage>
        <taxon>Bacteria</taxon>
        <taxon>Bacillati</taxon>
        <taxon>Bacillota</taxon>
        <taxon>Bacilli</taxon>
        <taxon>Bacillales</taxon>
        <taxon>Bacillaceae</taxon>
        <taxon>Pueribacillus</taxon>
    </lineage>
</organism>
<dbReference type="InterPro" id="IPR001753">
    <property type="entry name" value="Enoyl-CoA_hydra/iso"/>
</dbReference>
<dbReference type="CDD" id="cd06558">
    <property type="entry name" value="crotonase-like"/>
    <property type="match status" value="1"/>
</dbReference>
<name>A0A2U1JSN3_9BACI</name>
<dbReference type="PANTHER" id="PTHR11941:SF54">
    <property type="entry name" value="ENOYL-COA HYDRATASE, MITOCHONDRIAL"/>
    <property type="match status" value="1"/>
</dbReference>
<proteinExistence type="inferred from homology"/>
<evidence type="ECO:0000313" key="4">
    <source>
        <dbReference type="Proteomes" id="UP000245998"/>
    </source>
</evidence>
<sequence>MKDLLFEVKDGIATITLNRPDSRNAFSLEMIRLWKESLEEVRDNDEIRVLVLTGNGIAFCAGGDVKSMKKGKGFVDLNEEVDKDFVSTGLKRKNSLWNYIQRIPLLMEEIDKPTIAAINGDAIGAGLDMALQCDLRFASDTARFGEGYVNVGIVPGDGGGYYLPRIIGIDKALDLLWTGRIIDSEEALKIGLVTRVCSHEALMDEVMAFANRLARGPQQAMRFTKRTVYQGLKTDLRTSLDMVSSFMGLVTEHPDYQEGLQAIIEKRKPKFN</sequence>
<dbReference type="RefSeq" id="WP_116555803.1">
    <property type="nucleotide sequence ID" value="NZ_QCZG01000041.1"/>
</dbReference>
<dbReference type="AlphaFoldDB" id="A0A2U1JSN3"/>
<dbReference type="InterPro" id="IPR018376">
    <property type="entry name" value="Enoyl-CoA_hyd/isom_CS"/>
</dbReference>
<evidence type="ECO:0000256" key="2">
    <source>
        <dbReference type="RuleBase" id="RU003707"/>
    </source>
</evidence>
<evidence type="ECO:0000256" key="1">
    <source>
        <dbReference type="ARBA" id="ARBA00005254"/>
    </source>
</evidence>
<dbReference type="OrthoDB" id="9775794at2"/>
<accession>A0A2U1JSN3</accession>
<dbReference type="PANTHER" id="PTHR11941">
    <property type="entry name" value="ENOYL-COA HYDRATASE-RELATED"/>
    <property type="match status" value="1"/>
</dbReference>
<dbReference type="EMBL" id="QCZG01000041">
    <property type="protein sequence ID" value="PWA08122.1"/>
    <property type="molecule type" value="Genomic_DNA"/>
</dbReference>
<protein>
    <submittedName>
        <fullName evidence="3">Enoyl-CoA hydratase</fullName>
    </submittedName>
</protein>